<proteinExistence type="predicted"/>
<accession>A0A1E5RVQ0</accession>
<dbReference type="AlphaFoldDB" id="A0A1E5RVQ0"/>
<evidence type="ECO:0000313" key="2">
    <source>
        <dbReference type="Proteomes" id="UP000095728"/>
    </source>
</evidence>
<reference evidence="2" key="1">
    <citation type="journal article" date="2016" name="Genome Announc.">
        <title>Genome sequences of three species of Hanseniaspora isolated from spontaneous wine fermentations.</title>
        <authorList>
            <person name="Sternes P.R."/>
            <person name="Lee D."/>
            <person name="Kutyna D.R."/>
            <person name="Borneman A.R."/>
        </authorList>
    </citation>
    <scope>NUCLEOTIDE SEQUENCE [LARGE SCALE GENOMIC DNA]</scope>
    <source>
        <strain evidence="2">AWRI3579</strain>
    </source>
</reference>
<dbReference type="EMBL" id="LPNM01000003">
    <property type="protein sequence ID" value="OEJ91011.1"/>
    <property type="molecule type" value="Genomic_DNA"/>
</dbReference>
<dbReference type="FunCoup" id="A0A1E5RVQ0">
    <property type="interactions" value="49"/>
</dbReference>
<dbReference type="InParanoid" id="A0A1E5RVQ0"/>
<dbReference type="Proteomes" id="UP000095728">
    <property type="component" value="Unassembled WGS sequence"/>
</dbReference>
<gene>
    <name evidence="1" type="ORF">AWRI3579_g356</name>
</gene>
<organism evidence="1 2">
    <name type="scientific">Hanseniaspora osmophila</name>
    <dbReference type="NCBI Taxonomy" id="56408"/>
    <lineage>
        <taxon>Eukaryota</taxon>
        <taxon>Fungi</taxon>
        <taxon>Dikarya</taxon>
        <taxon>Ascomycota</taxon>
        <taxon>Saccharomycotina</taxon>
        <taxon>Saccharomycetes</taxon>
        <taxon>Saccharomycodales</taxon>
        <taxon>Saccharomycodaceae</taxon>
        <taxon>Hanseniaspora</taxon>
    </lineage>
</organism>
<name>A0A1E5RVQ0_9ASCO</name>
<comment type="caution">
    <text evidence="1">The sequence shown here is derived from an EMBL/GenBank/DDBJ whole genome shotgun (WGS) entry which is preliminary data.</text>
</comment>
<sequence>MLDCIPDDVAAYFWQFLSQQDRVKLTTLNRSSYKIYSQKLYKNLFLNRLPVYDSDTDINDFKIFTKWSYLVGSLSTDDLRSEKNGSNPNKLLQLNNESLRADFIDPLSLLLRTFSKNPSLLTHVENVYCTWHIDKKLKYQLLDLLAECVGHANMMKGEVALLRGGNLISFENNLDFKVFEKLHLNCTFEQNRWTALDIPPITPLPNSIQDIKKKKKYLSTAITVLSQSAFQNIQTLTLHFNPIHVFPLLNKKLVLNVKNLCLNFRPDKLENEHDLDQSKTARLVDFFNPDYLEKLDLVSWHETTHKNFYQKNGLLDAVVNFPNIKHMKLASLPYSETFVKLIFKHWNKLNYLHLDFFIEPNNFNHSFFVDHKPSFHDSLHYLFVRISDELVPKRYSVTETNAQGAVYMKPAATSCLCKSCVKVHEEIIEKYYFRSNKTLIPINEKTVSQKDYTNHIFQRFSILPYCANVLNEDYPPVGYGTHTLSQCSKKIHELHSAALQKSCNKLNWWEIRALYFYTYHQYARSFNTFLGLFRNLRVLNINDVPSRIVGSRNYPLFLTQNTNYTSNQGVDPTEIAHKTLYEIESVTTQLDSFDVEEELVREPSLNSDSDDSDFDW</sequence>
<evidence type="ECO:0000313" key="1">
    <source>
        <dbReference type="EMBL" id="OEJ91011.1"/>
    </source>
</evidence>
<dbReference type="OrthoDB" id="4060589at2759"/>
<protein>
    <submittedName>
        <fullName evidence="1">F-box protein</fullName>
    </submittedName>
</protein>
<keyword evidence="2" id="KW-1185">Reference proteome</keyword>